<name>A0A2W5N280_RHOSU</name>
<dbReference type="InterPro" id="IPR001851">
    <property type="entry name" value="ABC_transp_permease"/>
</dbReference>
<feature type="transmembrane region" description="Helical" evidence="6">
    <location>
        <begin position="16"/>
        <end position="34"/>
    </location>
</feature>
<dbReference type="Proteomes" id="UP000249185">
    <property type="component" value="Unassembled WGS sequence"/>
</dbReference>
<sequence>MTEAVVIPAAARARGLWPALWPVLCVVALALLPLVLPGRFWLHILSLTMIYAIFTLGQNVVTGWAGMLTLGQAAFVGMGAYTSVLLTMELGLPWPLACLAAGLVSGLCGALLSIPCLRVKADFLSLVTIAFNQIFFVVANNWMDLTRGPMGIPAVPAMGAFGWIARTPAQQFWLILGVAALLFLLIGRLTRGPIGRAWKMIRDDEIAAGALGVNVTAYKVLAFGVGCFLCGLGGGVYAHYMRFVSPDMFKLEESLLMMQMAILGGLASMPGTALGAFLMIAIPEALRSSEPWLITARPGIAGAMLVVMMIFRPNGLLGMGETHPLFLKLRAAVLGARDGRARR</sequence>
<accession>A0A2W5N280</accession>
<gene>
    <name evidence="7" type="ORF">DI556_17150</name>
</gene>
<dbReference type="PANTHER" id="PTHR30482">
    <property type="entry name" value="HIGH-AFFINITY BRANCHED-CHAIN AMINO ACID TRANSPORT SYSTEM PERMEASE"/>
    <property type="match status" value="1"/>
</dbReference>
<dbReference type="EMBL" id="QFPW01000016">
    <property type="protein sequence ID" value="PZQ47572.1"/>
    <property type="molecule type" value="Genomic_DNA"/>
</dbReference>
<protein>
    <submittedName>
        <fullName evidence="7">Branched-chain amino acid ABC transporter permease</fullName>
    </submittedName>
</protein>
<keyword evidence="4 6" id="KW-1133">Transmembrane helix</keyword>
<feature type="transmembrane region" description="Helical" evidence="6">
    <location>
        <begin position="220"/>
        <end position="240"/>
    </location>
</feature>
<organism evidence="7 8">
    <name type="scientific">Rhodovulum sulfidophilum</name>
    <name type="common">Rhodobacter sulfidophilus</name>
    <dbReference type="NCBI Taxonomy" id="35806"/>
    <lineage>
        <taxon>Bacteria</taxon>
        <taxon>Pseudomonadati</taxon>
        <taxon>Pseudomonadota</taxon>
        <taxon>Alphaproteobacteria</taxon>
        <taxon>Rhodobacterales</taxon>
        <taxon>Paracoccaceae</taxon>
        <taxon>Rhodovulum</taxon>
    </lineage>
</organism>
<dbReference type="PANTHER" id="PTHR30482:SF20">
    <property type="entry name" value="HIGH-AFFINITY BRANCHED-CHAIN AMINO ACID TRANSPORT SYSTEM PERMEASE PROTEIN LIVM"/>
    <property type="match status" value="1"/>
</dbReference>
<reference evidence="7 8" key="1">
    <citation type="submission" date="2017-08" db="EMBL/GenBank/DDBJ databases">
        <title>Infants hospitalized years apart are colonized by the same room-sourced microbial strains.</title>
        <authorList>
            <person name="Brooks B."/>
            <person name="Olm M.R."/>
            <person name="Firek B.A."/>
            <person name="Baker R."/>
            <person name="Thomas B.C."/>
            <person name="Morowitz M.J."/>
            <person name="Banfield J.F."/>
        </authorList>
    </citation>
    <scope>NUCLEOTIDE SEQUENCE [LARGE SCALE GENOMIC DNA]</scope>
    <source>
        <strain evidence="7">S2_005_002_R2_34</strain>
    </source>
</reference>
<evidence type="ECO:0000256" key="2">
    <source>
        <dbReference type="ARBA" id="ARBA00022475"/>
    </source>
</evidence>
<evidence type="ECO:0000256" key="6">
    <source>
        <dbReference type="SAM" id="Phobius"/>
    </source>
</evidence>
<dbReference type="CDD" id="cd06581">
    <property type="entry name" value="TM_PBP1_LivM_like"/>
    <property type="match status" value="1"/>
</dbReference>
<comment type="subcellular location">
    <subcellularLocation>
        <location evidence="1">Cell membrane</location>
        <topology evidence="1">Multi-pass membrane protein</topology>
    </subcellularLocation>
</comment>
<evidence type="ECO:0000256" key="3">
    <source>
        <dbReference type="ARBA" id="ARBA00022692"/>
    </source>
</evidence>
<evidence type="ECO:0000256" key="1">
    <source>
        <dbReference type="ARBA" id="ARBA00004651"/>
    </source>
</evidence>
<keyword evidence="2" id="KW-1003">Cell membrane</keyword>
<feature type="transmembrane region" description="Helical" evidence="6">
    <location>
        <begin position="92"/>
        <end position="114"/>
    </location>
</feature>
<dbReference type="InterPro" id="IPR043428">
    <property type="entry name" value="LivM-like"/>
</dbReference>
<dbReference type="GO" id="GO:0005886">
    <property type="term" value="C:plasma membrane"/>
    <property type="evidence" value="ECO:0007669"/>
    <property type="project" value="UniProtKB-SubCell"/>
</dbReference>
<feature type="transmembrane region" description="Helical" evidence="6">
    <location>
        <begin position="40"/>
        <end position="57"/>
    </location>
</feature>
<proteinExistence type="predicted"/>
<keyword evidence="5 6" id="KW-0472">Membrane</keyword>
<evidence type="ECO:0000313" key="7">
    <source>
        <dbReference type="EMBL" id="PZQ47572.1"/>
    </source>
</evidence>
<feature type="transmembrane region" description="Helical" evidence="6">
    <location>
        <begin position="64"/>
        <end position="86"/>
    </location>
</feature>
<dbReference type="GO" id="GO:0015658">
    <property type="term" value="F:branched-chain amino acid transmembrane transporter activity"/>
    <property type="evidence" value="ECO:0007669"/>
    <property type="project" value="InterPro"/>
</dbReference>
<dbReference type="AlphaFoldDB" id="A0A2W5N280"/>
<feature type="transmembrane region" description="Helical" evidence="6">
    <location>
        <begin position="261"/>
        <end position="282"/>
    </location>
</feature>
<feature type="transmembrane region" description="Helical" evidence="6">
    <location>
        <begin position="148"/>
        <end position="165"/>
    </location>
</feature>
<feature type="transmembrane region" description="Helical" evidence="6">
    <location>
        <begin position="172"/>
        <end position="190"/>
    </location>
</feature>
<feature type="transmembrane region" description="Helical" evidence="6">
    <location>
        <begin position="294"/>
        <end position="311"/>
    </location>
</feature>
<dbReference type="Pfam" id="PF02653">
    <property type="entry name" value="BPD_transp_2"/>
    <property type="match status" value="1"/>
</dbReference>
<evidence type="ECO:0000256" key="4">
    <source>
        <dbReference type="ARBA" id="ARBA00022989"/>
    </source>
</evidence>
<comment type="caution">
    <text evidence="7">The sequence shown here is derived from an EMBL/GenBank/DDBJ whole genome shotgun (WGS) entry which is preliminary data.</text>
</comment>
<evidence type="ECO:0000313" key="8">
    <source>
        <dbReference type="Proteomes" id="UP000249185"/>
    </source>
</evidence>
<feature type="transmembrane region" description="Helical" evidence="6">
    <location>
        <begin position="123"/>
        <end position="142"/>
    </location>
</feature>
<keyword evidence="3 6" id="KW-0812">Transmembrane</keyword>
<evidence type="ECO:0000256" key="5">
    <source>
        <dbReference type="ARBA" id="ARBA00023136"/>
    </source>
</evidence>